<dbReference type="PROSITE" id="PS00396">
    <property type="entry name" value="TOPO_IA_1"/>
    <property type="match status" value="1"/>
</dbReference>
<dbReference type="InterPro" id="IPR013497">
    <property type="entry name" value="Topo_IA_cen"/>
</dbReference>
<comment type="similarity">
    <text evidence="2 10">Belongs to the type IA topoisomerase family.</text>
</comment>
<dbReference type="GO" id="GO:0008270">
    <property type="term" value="F:zinc ion binding"/>
    <property type="evidence" value="ECO:0007669"/>
    <property type="project" value="UniProtKB-KW"/>
</dbReference>
<evidence type="ECO:0000256" key="10">
    <source>
        <dbReference type="HAMAP-Rule" id="MF_00952"/>
    </source>
</evidence>
<dbReference type="Gene3D" id="2.70.20.10">
    <property type="entry name" value="Topoisomerase I, domain 3"/>
    <property type="match status" value="1"/>
</dbReference>
<dbReference type="InterPro" id="IPR013498">
    <property type="entry name" value="Topo_IA_Znf"/>
</dbReference>
<dbReference type="InterPro" id="IPR005733">
    <property type="entry name" value="TopoI_bac-type"/>
</dbReference>
<evidence type="ECO:0000256" key="4">
    <source>
        <dbReference type="ARBA" id="ARBA00022771"/>
    </source>
</evidence>
<protein>
    <recommendedName>
        <fullName evidence="10">DNA topoisomerase 1</fullName>
        <ecNumber evidence="10">5.6.2.1</ecNumber>
    </recommendedName>
    <alternativeName>
        <fullName evidence="10">DNA topoisomerase I</fullName>
    </alternativeName>
</protein>
<dbReference type="PANTHER" id="PTHR42785:SF1">
    <property type="entry name" value="DNA TOPOISOMERASE"/>
    <property type="match status" value="1"/>
</dbReference>
<feature type="site" description="Interaction with DNA" evidence="10">
    <location>
        <position position="163"/>
    </location>
</feature>
<dbReference type="GO" id="GO:0005694">
    <property type="term" value="C:chromosome"/>
    <property type="evidence" value="ECO:0007669"/>
    <property type="project" value="InterPro"/>
</dbReference>
<feature type="site" description="Interaction with DNA" evidence="10">
    <location>
        <position position="339"/>
    </location>
</feature>
<dbReference type="Pfam" id="PF01751">
    <property type="entry name" value="Toprim"/>
    <property type="match status" value="1"/>
</dbReference>
<dbReference type="EMBL" id="PIUK01000025">
    <property type="protein sequence ID" value="MBY6275443.1"/>
    <property type="molecule type" value="Genomic_DNA"/>
</dbReference>
<dbReference type="InterPro" id="IPR023405">
    <property type="entry name" value="Topo_IA_core_domain"/>
</dbReference>
<feature type="site" description="Interaction with DNA" evidence="10">
    <location>
        <position position="151"/>
    </location>
</feature>
<dbReference type="SUPFAM" id="SSF57783">
    <property type="entry name" value="Zinc beta-ribbon"/>
    <property type="match status" value="1"/>
</dbReference>
<dbReference type="SUPFAM" id="SSF56712">
    <property type="entry name" value="Prokaryotic type I DNA topoisomerase"/>
    <property type="match status" value="1"/>
</dbReference>
<dbReference type="InterPro" id="IPR013826">
    <property type="entry name" value="Topo_IA_cen_sub3"/>
</dbReference>
<dbReference type="GO" id="GO:0003677">
    <property type="term" value="F:DNA binding"/>
    <property type="evidence" value="ECO:0007669"/>
    <property type="project" value="UniProtKB-KW"/>
</dbReference>
<evidence type="ECO:0000259" key="13">
    <source>
        <dbReference type="PROSITE" id="PS52039"/>
    </source>
</evidence>
<reference evidence="14" key="1">
    <citation type="submission" date="2017-11" db="EMBL/GenBank/DDBJ databases">
        <title>Three new genomes from thermophilic consortium.</title>
        <authorList>
            <person name="Quaggio R."/>
            <person name="Amgarten D."/>
            <person name="Setubal J.C."/>
        </authorList>
    </citation>
    <scope>NUCLEOTIDE SEQUENCE</scope>
    <source>
        <strain evidence="14">ZCTH01-B2</strain>
    </source>
</reference>
<dbReference type="GO" id="GO:0003917">
    <property type="term" value="F:DNA topoisomerase type I (single strand cut, ATP-independent) activity"/>
    <property type="evidence" value="ECO:0007669"/>
    <property type="project" value="UniProtKB-UniRule"/>
</dbReference>
<dbReference type="PANTHER" id="PTHR42785">
    <property type="entry name" value="DNA TOPOISOMERASE, TYPE IA, CORE"/>
    <property type="match status" value="1"/>
</dbReference>
<dbReference type="Proteomes" id="UP000732377">
    <property type="component" value="Unassembled WGS sequence"/>
</dbReference>
<dbReference type="InterPro" id="IPR006171">
    <property type="entry name" value="TOPRIM_dom"/>
</dbReference>
<dbReference type="EC" id="5.6.2.1" evidence="10"/>
<dbReference type="InterPro" id="IPR003601">
    <property type="entry name" value="Topo_IA_2"/>
</dbReference>
<comment type="caution">
    <text evidence="14">The sequence shown here is derived from an EMBL/GenBank/DDBJ whole genome shotgun (WGS) entry which is preliminary data.</text>
</comment>
<evidence type="ECO:0000256" key="6">
    <source>
        <dbReference type="ARBA" id="ARBA00022842"/>
    </source>
</evidence>
<evidence type="ECO:0000256" key="5">
    <source>
        <dbReference type="ARBA" id="ARBA00022833"/>
    </source>
</evidence>
<sequence length="743" mass="83979">MSHGGVDCLPKSLIIVESPAKAKTIEKFLGRKYAVKASMGHVRDLPKSQLGVSVENDFEPKYITIRGKGDILKELRESARKADRVYLATDPDREGEAISWHLAQVLKLPLDEPLRIEFHEITKDAIQRAIKQPRPIDLNRVEAQQARRVLDRLVGYKLSPLLWRKVRRGLSAGRVQSVAVRLIVDREREIQAFQPEEYWTLDARLSTAFAQSFSARYWGMGEQKADLKTQDQVRAVVHQVAGDRLPAGNAAVSGEGTPGDPFTEVLDLAGEGLVLQVRSVKRREKKRNPAYPFTTSSLQQEASRKLGFSVRRTMAVAQQLYEGLPLGEEGHTGLVTYIRTDSTRIADEAARAAAEFIERQYGKDYVPERRREPDRRAGEQGAHEAIRPTDVTRTPESVKPYLTPDQYRLYRLIWERFLASQMAPAVLDTVTVELVAGEHVFRASGQSIRFPGFMKVYIEGEDDDGQREEGDDLLPELAEGQQVTLQTLEARQHFTQPPPRYSEAMLVKALEERGIGRPSTYAPIIGTIQTRGYVEKRDKRFYPTELGVLVTDILKEYFPDIIDVEFTAHLEGKLDEVEEGRVNWRELIRRFYGPFEETLKQAEEKVGGFELEDEVSDVPCEKCGRLMVVKHGRFGKFLACPGFPECKSTKPILEETGVTCPACGTGRIVERKSKKGGRRFYGCTNYPDCNFVSWEKPVNRLCPECGAPYLVEKRIKELGLSHVCKQPDCGYVEPVESMEEVHA</sequence>
<feature type="site" description="Interaction with DNA" evidence="10">
    <location>
        <position position="148"/>
    </location>
</feature>
<dbReference type="CDD" id="cd03363">
    <property type="entry name" value="TOPRIM_TopoIA_TopoI"/>
    <property type="match status" value="1"/>
</dbReference>
<feature type="domain" description="Topo IA-type catalytic" evidence="13">
    <location>
        <begin position="137"/>
        <end position="599"/>
    </location>
</feature>
<dbReference type="PRINTS" id="PR00417">
    <property type="entry name" value="PRTPISMRASEI"/>
</dbReference>
<dbReference type="InterPro" id="IPR023406">
    <property type="entry name" value="Topo_IA_AS"/>
</dbReference>
<feature type="region of interest" description="Interaction with DNA" evidence="10">
    <location>
        <begin position="171"/>
        <end position="176"/>
    </location>
</feature>
<evidence type="ECO:0000259" key="12">
    <source>
        <dbReference type="PROSITE" id="PS50880"/>
    </source>
</evidence>
<dbReference type="SMART" id="SM00436">
    <property type="entry name" value="TOP1Bc"/>
    <property type="match status" value="1"/>
</dbReference>
<feature type="domain" description="Toprim" evidence="12">
    <location>
        <begin position="11"/>
        <end position="121"/>
    </location>
</feature>
<keyword evidence="9 10" id="KW-0413">Isomerase</keyword>
<dbReference type="Gene3D" id="1.10.290.10">
    <property type="entry name" value="Topoisomerase I, domain 4"/>
    <property type="match status" value="1"/>
</dbReference>
<comment type="function">
    <text evidence="10">Releases the supercoiling and torsional tension of DNA, which is introduced during the DNA replication and transcription, by transiently cleaving and rejoining one strand of the DNA duplex. Introduces a single-strand break via transesterification at a target site in duplex DNA. The scissile phosphodiester is attacked by the catalytic tyrosine of the enzyme, resulting in the formation of a DNA-(5'-phosphotyrosyl)-enzyme intermediate and the expulsion of a 3'-OH DNA strand. The free DNA strand then undergoes passage around the unbroken strand, thus removing DNA supercoils. Finally, in the religation step, the DNA 3'-OH attacks the covalent intermediate to expel the active-site tyrosine and restore the DNA phosphodiester backbone.</text>
</comment>
<dbReference type="InterPro" id="IPR034149">
    <property type="entry name" value="TOPRIM_TopoI"/>
</dbReference>
<dbReference type="InterPro" id="IPR013824">
    <property type="entry name" value="Topo_IA_cen_sub1"/>
</dbReference>
<feature type="region of interest" description="Disordered" evidence="11">
    <location>
        <begin position="367"/>
        <end position="398"/>
    </location>
</feature>
<comment type="subunit">
    <text evidence="10">Monomer.</text>
</comment>
<feature type="compositionally biased region" description="Basic and acidic residues" evidence="11">
    <location>
        <begin position="367"/>
        <end position="387"/>
    </location>
</feature>
<keyword evidence="8 10" id="KW-0238">DNA-binding</keyword>
<evidence type="ECO:0000256" key="9">
    <source>
        <dbReference type="ARBA" id="ARBA00023235"/>
    </source>
</evidence>
<dbReference type="SMART" id="SM00437">
    <property type="entry name" value="TOP1Ac"/>
    <property type="match status" value="1"/>
</dbReference>
<evidence type="ECO:0000256" key="7">
    <source>
        <dbReference type="ARBA" id="ARBA00023029"/>
    </source>
</evidence>
<dbReference type="Gene3D" id="1.10.460.10">
    <property type="entry name" value="Topoisomerase I, domain 2"/>
    <property type="match status" value="1"/>
</dbReference>
<evidence type="ECO:0000313" key="15">
    <source>
        <dbReference type="Proteomes" id="UP000732377"/>
    </source>
</evidence>
<dbReference type="GO" id="GO:0006265">
    <property type="term" value="P:DNA topological change"/>
    <property type="evidence" value="ECO:0007669"/>
    <property type="project" value="UniProtKB-UniRule"/>
</dbReference>
<keyword evidence="6" id="KW-0460">Magnesium</keyword>
<evidence type="ECO:0000313" key="14">
    <source>
        <dbReference type="EMBL" id="MBY6275443.1"/>
    </source>
</evidence>
<dbReference type="Pfam" id="PF01131">
    <property type="entry name" value="Topoisom_bac"/>
    <property type="match status" value="2"/>
</dbReference>
<evidence type="ECO:0000256" key="2">
    <source>
        <dbReference type="ARBA" id="ARBA00009446"/>
    </source>
</evidence>
<keyword evidence="7 10" id="KW-0799">Topoisomerase</keyword>
<keyword evidence="3" id="KW-0479">Metal-binding</keyword>
<evidence type="ECO:0000256" key="3">
    <source>
        <dbReference type="ARBA" id="ARBA00022723"/>
    </source>
</evidence>
<feature type="site" description="Interaction with DNA" evidence="10">
    <location>
        <position position="147"/>
    </location>
</feature>
<name>A0A953I6Q3_SYMTR</name>
<dbReference type="Gene3D" id="3.40.50.140">
    <property type="match status" value="1"/>
</dbReference>
<dbReference type="HAMAP" id="MF_00952">
    <property type="entry name" value="Topoisom_1_prok"/>
    <property type="match status" value="1"/>
</dbReference>
<evidence type="ECO:0000256" key="1">
    <source>
        <dbReference type="ARBA" id="ARBA00000213"/>
    </source>
</evidence>
<feature type="site" description="Interaction with DNA" evidence="10">
    <location>
        <position position="41"/>
    </location>
</feature>
<dbReference type="InterPro" id="IPR003602">
    <property type="entry name" value="Topo_IA_DNA-bd_dom"/>
</dbReference>
<feature type="site" description="Interaction with DNA" evidence="10">
    <location>
        <position position="531"/>
    </location>
</feature>
<dbReference type="PROSITE" id="PS50880">
    <property type="entry name" value="TOPRIM"/>
    <property type="match status" value="1"/>
</dbReference>
<accession>A0A953I6Q3</accession>
<dbReference type="NCBIfam" id="TIGR01051">
    <property type="entry name" value="topA_bact"/>
    <property type="match status" value="1"/>
</dbReference>
<keyword evidence="4" id="KW-0863">Zinc-finger</keyword>
<evidence type="ECO:0000256" key="11">
    <source>
        <dbReference type="SAM" id="MobiDB-lite"/>
    </source>
</evidence>
<gene>
    <name evidence="10" type="primary">topA</name>
    <name evidence="14" type="ORF">CWE10_04360</name>
</gene>
<evidence type="ECO:0000256" key="8">
    <source>
        <dbReference type="ARBA" id="ARBA00023125"/>
    </source>
</evidence>
<dbReference type="InterPro" id="IPR013825">
    <property type="entry name" value="Topo_IA_cen_sub2"/>
</dbReference>
<keyword evidence="5" id="KW-0862">Zinc</keyword>
<dbReference type="InterPro" id="IPR028612">
    <property type="entry name" value="Topoisom_1_IA"/>
</dbReference>
<dbReference type="PROSITE" id="PS52039">
    <property type="entry name" value="TOPO_IA_2"/>
    <property type="match status" value="1"/>
</dbReference>
<dbReference type="InterPro" id="IPR000380">
    <property type="entry name" value="Topo_IA"/>
</dbReference>
<dbReference type="Gene3D" id="3.30.65.10">
    <property type="entry name" value="Bacterial Topoisomerase I, domain 1"/>
    <property type="match status" value="2"/>
</dbReference>
<feature type="site" description="Interaction with DNA" evidence="10">
    <location>
        <position position="156"/>
    </location>
</feature>
<proteinExistence type="inferred from homology"/>
<comment type="catalytic activity">
    <reaction evidence="1 10">
        <text>ATP-independent breakage of single-stranded DNA, followed by passage and rejoining.</text>
        <dbReference type="EC" id="5.6.2.1"/>
    </reaction>
</comment>
<dbReference type="CDD" id="cd00186">
    <property type="entry name" value="TOP1Ac"/>
    <property type="match status" value="1"/>
</dbReference>
<feature type="active site" description="O-(5'-phospho-DNA)-tyrosine intermediate" evidence="10">
    <location>
        <position position="337"/>
    </location>
</feature>
<dbReference type="Pfam" id="PF01396">
    <property type="entry name" value="Zn_ribbon_Top1"/>
    <property type="match status" value="3"/>
</dbReference>
<organism evidence="14 15">
    <name type="scientific">Symbiobacterium thermophilum</name>
    <dbReference type="NCBI Taxonomy" id="2734"/>
    <lineage>
        <taxon>Bacteria</taxon>
        <taxon>Bacillati</taxon>
        <taxon>Bacillota</taxon>
        <taxon>Clostridia</taxon>
        <taxon>Eubacteriales</taxon>
        <taxon>Symbiobacteriaceae</taxon>
        <taxon>Symbiobacterium</taxon>
    </lineage>
</organism>
<dbReference type="AlphaFoldDB" id="A0A953I6Q3"/>
<dbReference type="SMART" id="SM00493">
    <property type="entry name" value="TOPRIM"/>
    <property type="match status" value="1"/>
</dbReference>